<dbReference type="AlphaFoldDB" id="A0A0C7R4Z8"/>
<dbReference type="OrthoDB" id="1756677at2"/>
<evidence type="ECO:0000313" key="1">
    <source>
        <dbReference type="EMBL" id="CEQ03930.1"/>
    </source>
</evidence>
<name>A0A0C7R4Z8_PARSO</name>
<gene>
    <name evidence="1" type="ORF">R28058_16631</name>
</gene>
<keyword evidence="1" id="KW-0449">Lipoprotein</keyword>
<proteinExistence type="predicted"/>
<dbReference type="PROSITE" id="PS51257">
    <property type="entry name" value="PROKAR_LIPOPROTEIN"/>
    <property type="match status" value="1"/>
</dbReference>
<reference evidence="1 2" key="1">
    <citation type="submission" date="2015-01" db="EMBL/GenBank/DDBJ databases">
        <authorList>
            <person name="Aslett A.Martin."/>
            <person name="De Silva Nishadi"/>
        </authorList>
    </citation>
    <scope>NUCLEOTIDE SEQUENCE [LARGE SCALE GENOMIC DNA]</scope>
    <source>
        <strain evidence="1 2">R28058</strain>
    </source>
</reference>
<dbReference type="EMBL" id="CEKZ01000003">
    <property type="protein sequence ID" value="CEQ03930.1"/>
    <property type="molecule type" value="Genomic_DNA"/>
</dbReference>
<dbReference type="Proteomes" id="UP000049127">
    <property type="component" value="Unassembled WGS sequence"/>
</dbReference>
<organism evidence="1 2">
    <name type="scientific">Paraclostridium sordellii</name>
    <name type="common">Clostridium sordellii</name>
    <dbReference type="NCBI Taxonomy" id="1505"/>
    <lineage>
        <taxon>Bacteria</taxon>
        <taxon>Bacillati</taxon>
        <taxon>Bacillota</taxon>
        <taxon>Clostridia</taxon>
        <taxon>Peptostreptococcales</taxon>
        <taxon>Peptostreptococcaceae</taxon>
        <taxon>Paraclostridium</taxon>
    </lineage>
</organism>
<dbReference type="RefSeq" id="WP_055342055.1">
    <property type="nucleotide sequence ID" value="NZ_CDNI01000003.1"/>
</dbReference>
<sequence length="282" mass="31484">MANRIRNISILSLILTIAVSMLLGCTSNENRATIKASENIAIDKFNININEKNAKVLDIGKPQSVDESNNSSTIVDTKTKVTNISDFDIRNIQLTLREYDKDKNALAKTEALSKITLSPGESVYLQSAHKKYAKTSEVISYSYNVSNKLVSVDLLDDKVNIINTKEKIVKNKSYDILAISEPKILNQVDGGYNSEITIKNLSDKDIGSVVLELAELNGNKEYTNISYVDSYEVIKKNQEVKLYSVHPSDVKKLEVVGYIYDDVKNNTTVEVNLKLNEAILIK</sequence>
<protein>
    <submittedName>
        <fullName evidence="1">Lipoprotein</fullName>
    </submittedName>
</protein>
<evidence type="ECO:0000313" key="2">
    <source>
        <dbReference type="Proteomes" id="UP000049127"/>
    </source>
</evidence>
<accession>A0A0C7R4Z8</accession>